<dbReference type="PANTHER" id="PTHR33711">
    <property type="entry name" value="DIOXYGENASE, PUTATIVE (AFU_ORTHOLOGUE AFUA_2G02910)-RELATED"/>
    <property type="match status" value="1"/>
</dbReference>
<keyword evidence="7" id="KW-0058">Aromatic hydrocarbons catabolism</keyword>
<dbReference type="UniPathway" id="UPA00157">
    <property type="reaction ID" value="UER00258"/>
</dbReference>
<evidence type="ECO:0000256" key="5">
    <source>
        <dbReference type="ARBA" id="ARBA00013118"/>
    </source>
</evidence>
<keyword evidence="6" id="KW-0479">Metal-binding</keyword>
<evidence type="ECO:0000256" key="1">
    <source>
        <dbReference type="ARBA" id="ARBA00001312"/>
    </source>
</evidence>
<protein>
    <recommendedName>
        <fullName evidence="5">catechol 1,2-dioxygenase</fullName>
        <ecNumber evidence="5">1.13.11.1</ecNumber>
    </recommendedName>
</protein>
<evidence type="ECO:0000313" key="12">
    <source>
        <dbReference type="EMBL" id="OFI36310.1"/>
    </source>
</evidence>
<keyword evidence="10" id="KW-0408">Iron</keyword>
<comment type="cofactor">
    <cofactor evidence="2">
        <name>Fe(3+)</name>
        <dbReference type="ChEBI" id="CHEBI:29034"/>
    </cofactor>
</comment>
<comment type="pathway">
    <text evidence="3">Aromatic compound metabolism; beta-ketoadipate pathway; 5-oxo-4,5-dihydro-2-furylacetate from catechol: step 1/3.</text>
</comment>
<dbReference type="PANTHER" id="PTHR33711:SF7">
    <property type="entry name" value="INTRADIOL RING-CLEAVAGE DIOXYGENASES DOMAIN-CONTAINING PROTEIN-RELATED"/>
    <property type="match status" value="1"/>
</dbReference>
<dbReference type="Pfam" id="PF00775">
    <property type="entry name" value="Dioxygenase_C"/>
    <property type="match status" value="1"/>
</dbReference>
<dbReference type="EMBL" id="MJIC01000001">
    <property type="protein sequence ID" value="OFI36310.1"/>
    <property type="molecule type" value="Genomic_DNA"/>
</dbReference>
<evidence type="ECO:0000259" key="11">
    <source>
        <dbReference type="PROSITE" id="PS00083"/>
    </source>
</evidence>
<evidence type="ECO:0000256" key="10">
    <source>
        <dbReference type="ARBA" id="ARBA00023004"/>
    </source>
</evidence>
<dbReference type="InterPro" id="IPR012801">
    <property type="entry name" value="Cchol_dOase_prob"/>
</dbReference>
<dbReference type="InterPro" id="IPR050770">
    <property type="entry name" value="Intradiol_RC_Dioxygenase"/>
</dbReference>
<dbReference type="GO" id="GO:0008199">
    <property type="term" value="F:ferric iron binding"/>
    <property type="evidence" value="ECO:0007669"/>
    <property type="project" value="InterPro"/>
</dbReference>
<evidence type="ECO:0000256" key="2">
    <source>
        <dbReference type="ARBA" id="ARBA00001965"/>
    </source>
</evidence>
<dbReference type="Gene3D" id="2.60.130.10">
    <property type="entry name" value="Aromatic compound dioxygenase"/>
    <property type="match status" value="1"/>
</dbReference>
<evidence type="ECO:0000256" key="9">
    <source>
        <dbReference type="ARBA" id="ARBA00023002"/>
    </source>
</evidence>
<evidence type="ECO:0000256" key="3">
    <source>
        <dbReference type="ARBA" id="ARBA00004957"/>
    </source>
</evidence>
<proteinExistence type="inferred from homology"/>
<dbReference type="NCBIfam" id="TIGR02439">
    <property type="entry name" value="catechol_proteo"/>
    <property type="match status" value="1"/>
</dbReference>
<keyword evidence="8 12" id="KW-0223">Dioxygenase</keyword>
<evidence type="ECO:0000256" key="4">
    <source>
        <dbReference type="ARBA" id="ARBA00007825"/>
    </source>
</evidence>
<accession>A0A1E8FK49</accession>
<evidence type="ECO:0000256" key="6">
    <source>
        <dbReference type="ARBA" id="ARBA00022723"/>
    </source>
</evidence>
<evidence type="ECO:0000256" key="7">
    <source>
        <dbReference type="ARBA" id="ARBA00022797"/>
    </source>
</evidence>
<gene>
    <name evidence="12" type="ORF">BFC17_00060</name>
</gene>
<keyword evidence="9" id="KW-0560">Oxidoreductase</keyword>
<dbReference type="InterPro" id="IPR000627">
    <property type="entry name" value="Intradiol_dOase_C"/>
</dbReference>
<reference evidence="12 13" key="1">
    <citation type="submission" date="2016-09" db="EMBL/GenBank/DDBJ databases">
        <title>Alteromonas lipolytica, a new species isolated from sea water.</title>
        <authorList>
            <person name="Wu Y.-H."/>
            <person name="Cheng H."/>
            <person name="Xu X.-W."/>
        </authorList>
    </citation>
    <scope>NUCLEOTIDE SEQUENCE [LARGE SCALE GENOMIC DNA]</scope>
    <source>
        <strain evidence="12 13">JW12</strain>
    </source>
</reference>
<dbReference type="RefSeq" id="WP_070174421.1">
    <property type="nucleotide sequence ID" value="NZ_BMJR01000004.1"/>
</dbReference>
<keyword evidence="13" id="KW-1185">Reference proteome</keyword>
<dbReference type="GO" id="GO:0042952">
    <property type="term" value="P:beta-ketoadipate pathway"/>
    <property type="evidence" value="ECO:0007669"/>
    <property type="project" value="UniProtKB-UniPathway"/>
</dbReference>
<dbReference type="GO" id="GO:0019614">
    <property type="term" value="P:catechol-containing compound catabolic process"/>
    <property type="evidence" value="ECO:0007669"/>
    <property type="project" value="InterPro"/>
</dbReference>
<dbReference type="EC" id="1.13.11.1" evidence="5"/>
<evidence type="ECO:0000256" key="8">
    <source>
        <dbReference type="ARBA" id="ARBA00022964"/>
    </source>
</evidence>
<dbReference type="AlphaFoldDB" id="A0A1E8FK49"/>
<dbReference type="InterPro" id="IPR015889">
    <property type="entry name" value="Intradiol_dOase_core"/>
</dbReference>
<dbReference type="PROSITE" id="PS00083">
    <property type="entry name" value="INTRADIOL_DIOXYGENAS"/>
    <property type="match status" value="1"/>
</dbReference>
<comment type="similarity">
    <text evidence="4">Belongs to the intradiol ring-cleavage dioxygenase family.</text>
</comment>
<feature type="domain" description="Intradiol ring-cleavage dioxygenases" evidence="11">
    <location>
        <begin position="136"/>
        <end position="164"/>
    </location>
</feature>
<evidence type="ECO:0000313" key="13">
    <source>
        <dbReference type="Proteomes" id="UP000176037"/>
    </source>
</evidence>
<dbReference type="OrthoDB" id="9800887at2"/>
<dbReference type="STRING" id="1856405.BFC17_00060"/>
<comment type="caution">
    <text evidence="12">The sequence shown here is derived from an EMBL/GenBank/DDBJ whole genome shotgun (WGS) entry which is preliminary data.</text>
</comment>
<dbReference type="Pfam" id="PF04444">
    <property type="entry name" value="Dioxygenase_N"/>
    <property type="match status" value="1"/>
</dbReference>
<dbReference type="GO" id="GO:0018576">
    <property type="term" value="F:catechol 1,2-dioxygenase activity"/>
    <property type="evidence" value="ECO:0007669"/>
    <property type="project" value="UniProtKB-EC"/>
</dbReference>
<organism evidence="12 13">
    <name type="scientific">Alteromonas lipolytica</name>
    <dbReference type="NCBI Taxonomy" id="1856405"/>
    <lineage>
        <taxon>Bacteria</taxon>
        <taxon>Pseudomonadati</taxon>
        <taxon>Pseudomonadota</taxon>
        <taxon>Gammaproteobacteria</taxon>
        <taxon>Alteromonadales</taxon>
        <taxon>Alteromonadaceae</taxon>
        <taxon>Alteromonas/Salinimonas group</taxon>
        <taxon>Alteromonas</taxon>
    </lineage>
</organism>
<dbReference type="SUPFAM" id="SSF49482">
    <property type="entry name" value="Aromatic compound dioxygenase"/>
    <property type="match status" value="1"/>
</dbReference>
<dbReference type="Proteomes" id="UP000176037">
    <property type="component" value="Unassembled WGS sequence"/>
</dbReference>
<sequence>MTKTNTLNTDHVQKLLERAAGLDKEGGNPRTKQIMHRFLTDVYRMIEDLDITQEEFWQGVNYLNELGANGEAVLLAPGLGFDHFLDVREDAKDAAAGELGGTPRTIEGPLYVEGAPLTEGEARMDDGQSPGQEMWLHGQVLDENGLPVAGAIVDIWHADVKGAYSHFDPSQSEFNLRRRISTDAEGRYRAKSIVPSGYGCPPGGSTMKVLESLGRHGNRPAHIHYFVSKPGFKHLTTQINLAGDEYTYDDFAFATREELVVEATTVADSDKLKELGFKDNYLDVEFNISLVATSDDDKQSKHARARAAAEQA</sequence>
<dbReference type="CDD" id="cd03460">
    <property type="entry name" value="1_2-CTD"/>
    <property type="match status" value="1"/>
</dbReference>
<comment type="catalytic activity">
    <reaction evidence="1">
        <text>catechol + O2 = cis,cis-muconate + 2 H(+)</text>
        <dbReference type="Rhea" id="RHEA:23852"/>
        <dbReference type="ChEBI" id="CHEBI:15378"/>
        <dbReference type="ChEBI" id="CHEBI:15379"/>
        <dbReference type="ChEBI" id="CHEBI:18135"/>
        <dbReference type="ChEBI" id="CHEBI:32379"/>
        <dbReference type="EC" id="1.13.11.1"/>
    </reaction>
</comment>
<name>A0A1E8FK49_9ALTE</name>
<dbReference type="InterPro" id="IPR007535">
    <property type="entry name" value="Catechol_dOase_N"/>
</dbReference>